<accession>A0A0G0YF98</accession>
<dbReference type="Proteomes" id="UP000034108">
    <property type="component" value="Unassembled WGS sequence"/>
</dbReference>
<dbReference type="STRING" id="1619048.UU49_C0012G0002"/>
<dbReference type="EMBL" id="LCAV01000012">
    <property type="protein sequence ID" value="KKR99012.1"/>
    <property type="molecule type" value="Genomic_DNA"/>
</dbReference>
<proteinExistence type="predicted"/>
<organism evidence="1 2">
    <name type="scientific">Candidatus Magasanikbacteria bacterium GW2011_GWC2_41_17</name>
    <dbReference type="NCBI Taxonomy" id="1619048"/>
    <lineage>
        <taxon>Bacteria</taxon>
        <taxon>Candidatus Magasanikiibacteriota</taxon>
    </lineage>
</organism>
<evidence type="ECO:0000313" key="1">
    <source>
        <dbReference type="EMBL" id="KKR99012.1"/>
    </source>
</evidence>
<protein>
    <submittedName>
        <fullName evidence="1">Uncharacterized protein</fullName>
    </submittedName>
</protein>
<reference evidence="1 2" key="1">
    <citation type="journal article" date="2015" name="Nature">
        <title>rRNA introns, odd ribosomes, and small enigmatic genomes across a large radiation of phyla.</title>
        <authorList>
            <person name="Brown C.T."/>
            <person name="Hug L.A."/>
            <person name="Thomas B.C."/>
            <person name="Sharon I."/>
            <person name="Castelle C.J."/>
            <person name="Singh A."/>
            <person name="Wilkins M.J."/>
            <person name="Williams K.H."/>
            <person name="Banfield J.F."/>
        </authorList>
    </citation>
    <scope>NUCLEOTIDE SEQUENCE [LARGE SCALE GENOMIC DNA]</scope>
</reference>
<sequence length="256" mass="28770">MVPCAIPLGKQLPFPLRDSKLLQLTREDMLALWLLFPEAARKRSVLRRVEGKPATWFHHDSPVSEIGPFITTEPTDALSLTALVPSYTKYRRFKKSGRLVCDIHLFNIHSLTCPPSVQHIVHAEGFVHEVAHSIIAPAFYNVGHQLKLPSDEIVDGFDWLAAVFGNAAEKYSPISHYAGVYRNADLSFRNNEGNLLTSISEEMAECVAAHLLGFVFCCDARRRFDPFRDRPEIKQLVHDFLHAELVPASIPTAEST</sequence>
<gene>
    <name evidence="1" type="ORF">UU49_C0012G0002</name>
</gene>
<comment type="caution">
    <text evidence="1">The sequence shown here is derived from an EMBL/GenBank/DDBJ whole genome shotgun (WGS) entry which is preliminary data.</text>
</comment>
<evidence type="ECO:0000313" key="2">
    <source>
        <dbReference type="Proteomes" id="UP000034108"/>
    </source>
</evidence>
<dbReference type="AlphaFoldDB" id="A0A0G0YF98"/>
<name>A0A0G0YF98_9BACT</name>